<evidence type="ECO:0000259" key="7">
    <source>
        <dbReference type="Pfam" id="PF03176"/>
    </source>
</evidence>
<proteinExistence type="predicted"/>
<evidence type="ECO:0000313" key="9">
    <source>
        <dbReference type="Proteomes" id="UP000011074"/>
    </source>
</evidence>
<dbReference type="Proteomes" id="UP000011074">
    <property type="component" value="Chromosome"/>
</dbReference>
<evidence type="ECO:0000256" key="3">
    <source>
        <dbReference type="ARBA" id="ARBA00022692"/>
    </source>
</evidence>
<evidence type="ECO:0000256" key="5">
    <source>
        <dbReference type="ARBA" id="ARBA00023136"/>
    </source>
</evidence>
<sequence>MGVTGLKTAGGRLAGWSAGHPWPALALWLAVVAVSATGGALAVRTPVGDLFDDDSTGRRVLAYALAGCAVVLVLLVALLAAVLPAVVSLLVSVSAVAVASGWWGVVARLFPGRGPSASVFALVAVLGTALGLTSCVLYLWFEQRARRHGALRPHVSRTAADATRTVLLSGLVTAAVVCGLFVSRDTMLSAVAIGVLLTVAAVMLAALTVLPAVTARFGRRLGWPRLPVLWRLTYRLGPPRLWPLLLRPSTRRPGWTLAASVVLLAALALPLAWWRPELPGHPPALLHTAEAARAHGIDATTIVAVIAATVLLGFAALTAVFRSAPAAVVVTVPAALGAAAACGTATVLLRMWKPGQAPGSWGHSTPAAWAPLLSFSLALAVSVLLLRMAVLRLTELRGAGLPPREATARALTSTSDGTTVTAVIMGAVFLLAERTASAEVGRLSVVLALSVVLTATVVRALTLPALSVLLSGTRWWARCAGRQAGQSLPQK</sequence>
<feature type="transmembrane region" description="Helical" evidence="6">
    <location>
        <begin position="162"/>
        <end position="182"/>
    </location>
</feature>
<name>A0A8A1UNU6_STRR1</name>
<evidence type="ECO:0000256" key="2">
    <source>
        <dbReference type="ARBA" id="ARBA00022475"/>
    </source>
</evidence>
<keyword evidence="3 6" id="KW-0812">Transmembrane</keyword>
<dbReference type="SUPFAM" id="SSF82866">
    <property type="entry name" value="Multidrug efflux transporter AcrB transmembrane domain"/>
    <property type="match status" value="2"/>
</dbReference>
<comment type="subcellular location">
    <subcellularLocation>
        <location evidence="1">Cell membrane</location>
        <topology evidence="1">Multi-pass membrane protein</topology>
    </subcellularLocation>
</comment>
<feature type="transmembrane region" description="Helical" evidence="6">
    <location>
        <begin position="410"/>
        <end position="432"/>
    </location>
</feature>
<protein>
    <submittedName>
        <fullName evidence="8">MMPL family transporter</fullName>
    </submittedName>
</protein>
<reference evidence="8" key="1">
    <citation type="submission" date="2012-12" db="EMBL/GenBank/DDBJ databases">
        <authorList>
            <person name="Pethick F.E."/>
            <person name="MacFadyen A.C."/>
            <person name="Tang Z."/>
            <person name="Sangal V."/>
            <person name="Tze-Tze L."/>
            <person name="Chu J."/>
            <person name="Guo M."/>
            <person name="Kirby R."/>
            <person name="Hoskisson P.A."/>
            <person name="Herron P.R."/>
            <person name="Hunter I.S."/>
        </authorList>
    </citation>
    <scope>NUCLEOTIDE SEQUENCE</scope>
    <source>
        <strain evidence="8">ATCC 10970</strain>
    </source>
</reference>
<gene>
    <name evidence="8" type="ORF">SRIM_020370</name>
</gene>
<reference evidence="8" key="3">
    <citation type="journal article" date="2021" name="bioRxiv">
        <title>Bilateral symmetry of linear streptomycete chromosomes.</title>
        <authorList>
            <person name="Algora-Gallardo L."/>
            <person name="Schniete J.K."/>
            <person name="Mark D.R."/>
            <person name="Hunter I.S."/>
            <person name="Herron P.R."/>
        </authorList>
    </citation>
    <scope>NUCLEOTIDE SEQUENCE</scope>
    <source>
        <strain evidence="8">ATCC 10970</strain>
    </source>
</reference>
<dbReference type="Gene3D" id="1.20.1640.10">
    <property type="entry name" value="Multidrug efflux transporter AcrB transmembrane domain"/>
    <property type="match status" value="1"/>
</dbReference>
<keyword evidence="5 6" id="KW-0472">Membrane</keyword>
<feature type="transmembrane region" description="Helical" evidence="6">
    <location>
        <begin position="294"/>
        <end position="321"/>
    </location>
</feature>
<evidence type="ECO:0000256" key="4">
    <source>
        <dbReference type="ARBA" id="ARBA00022989"/>
    </source>
</evidence>
<dbReference type="Pfam" id="PF03176">
    <property type="entry name" value="MMPL"/>
    <property type="match status" value="1"/>
</dbReference>
<feature type="transmembrane region" description="Helical" evidence="6">
    <location>
        <begin position="86"/>
        <end position="105"/>
    </location>
</feature>
<feature type="transmembrane region" description="Helical" evidence="6">
    <location>
        <begin position="21"/>
        <end position="41"/>
    </location>
</feature>
<dbReference type="RefSeq" id="WP_030180836.1">
    <property type="nucleotide sequence ID" value="NZ_CP048261.1"/>
</dbReference>
<evidence type="ECO:0000256" key="6">
    <source>
        <dbReference type="SAM" id="Phobius"/>
    </source>
</evidence>
<feature type="transmembrane region" description="Helical" evidence="6">
    <location>
        <begin position="61"/>
        <end position="79"/>
    </location>
</feature>
<accession>A0A8A1UNU6</accession>
<dbReference type="PANTHER" id="PTHR33406:SF13">
    <property type="entry name" value="MEMBRANE PROTEIN YDFJ"/>
    <property type="match status" value="1"/>
</dbReference>
<keyword evidence="2" id="KW-1003">Cell membrane</keyword>
<dbReference type="EMBL" id="CP048261">
    <property type="protein sequence ID" value="QST82193.1"/>
    <property type="molecule type" value="Genomic_DNA"/>
</dbReference>
<feature type="transmembrane region" description="Helical" evidence="6">
    <location>
        <begin position="328"/>
        <end position="349"/>
    </location>
</feature>
<dbReference type="PANTHER" id="PTHR33406">
    <property type="entry name" value="MEMBRANE PROTEIN MJ1562-RELATED"/>
    <property type="match status" value="1"/>
</dbReference>
<dbReference type="InterPro" id="IPR050545">
    <property type="entry name" value="Mycobact_MmpL"/>
</dbReference>
<feature type="transmembrane region" description="Helical" evidence="6">
    <location>
        <begin position="188"/>
        <end position="210"/>
    </location>
</feature>
<feature type="transmembrane region" description="Helical" evidence="6">
    <location>
        <begin position="254"/>
        <end position="274"/>
    </location>
</feature>
<dbReference type="AlphaFoldDB" id="A0A8A1UNU6"/>
<dbReference type="GeneID" id="66856361"/>
<evidence type="ECO:0000256" key="1">
    <source>
        <dbReference type="ARBA" id="ARBA00004651"/>
    </source>
</evidence>
<organism evidence="8 9">
    <name type="scientific">Streptomyces rimosus subsp. rimosus (strain ATCC 10970 / DSM 40260 / JCM 4667 / NRRL 2234)</name>
    <dbReference type="NCBI Taxonomy" id="1265868"/>
    <lineage>
        <taxon>Bacteria</taxon>
        <taxon>Bacillati</taxon>
        <taxon>Actinomycetota</taxon>
        <taxon>Actinomycetes</taxon>
        <taxon>Kitasatosporales</taxon>
        <taxon>Streptomycetaceae</taxon>
        <taxon>Streptomyces</taxon>
    </lineage>
</organism>
<reference evidence="8" key="2">
    <citation type="submission" date="2020-01" db="EMBL/GenBank/DDBJ databases">
        <authorList>
            <person name="Algora L."/>
            <person name="Schniete J.K."/>
            <person name="MacFadyen A."/>
            <person name="Hoskisson P.A."/>
            <person name="Hunter I.S."/>
            <person name="Herron P.R."/>
        </authorList>
    </citation>
    <scope>NUCLEOTIDE SEQUENCE</scope>
    <source>
        <strain evidence="8">ATCC 10970</strain>
    </source>
</reference>
<dbReference type="InterPro" id="IPR004869">
    <property type="entry name" value="MMPL_dom"/>
</dbReference>
<keyword evidence="4 6" id="KW-1133">Transmembrane helix</keyword>
<evidence type="ECO:0000313" key="8">
    <source>
        <dbReference type="EMBL" id="QST82193.1"/>
    </source>
</evidence>
<feature type="transmembrane region" description="Helical" evidence="6">
    <location>
        <begin position="444"/>
        <end position="470"/>
    </location>
</feature>
<feature type="transmembrane region" description="Helical" evidence="6">
    <location>
        <begin position="117"/>
        <end position="141"/>
    </location>
</feature>
<dbReference type="GO" id="GO:0005886">
    <property type="term" value="C:plasma membrane"/>
    <property type="evidence" value="ECO:0007669"/>
    <property type="project" value="UniProtKB-SubCell"/>
</dbReference>
<feature type="domain" description="Membrane transport protein MMPL" evidence="7">
    <location>
        <begin position="52"/>
        <end position="254"/>
    </location>
</feature>
<feature type="transmembrane region" description="Helical" evidence="6">
    <location>
        <begin position="369"/>
        <end position="390"/>
    </location>
</feature>